<dbReference type="EMBL" id="LXQA010202214">
    <property type="protein sequence ID" value="MCI33195.1"/>
    <property type="molecule type" value="Genomic_DNA"/>
</dbReference>
<proteinExistence type="predicted"/>
<comment type="caution">
    <text evidence="1">The sequence shown here is derived from an EMBL/GenBank/DDBJ whole genome shotgun (WGS) entry which is preliminary data.</text>
</comment>
<reference evidence="1 2" key="1">
    <citation type="journal article" date="2018" name="Front. Plant Sci.">
        <title>Red Clover (Trifolium pratense) and Zigzag Clover (T. medium) - A Picture of Genomic Similarities and Differences.</title>
        <authorList>
            <person name="Dluhosova J."/>
            <person name="Istvanek J."/>
            <person name="Nedelnik J."/>
            <person name="Repkova J."/>
        </authorList>
    </citation>
    <scope>NUCLEOTIDE SEQUENCE [LARGE SCALE GENOMIC DNA]</scope>
    <source>
        <strain evidence="2">cv. 10/8</strain>
        <tissue evidence="1">Leaf</tissue>
    </source>
</reference>
<evidence type="ECO:0000313" key="1">
    <source>
        <dbReference type="EMBL" id="MCI33195.1"/>
    </source>
</evidence>
<name>A0A392RC93_9FABA</name>
<protein>
    <submittedName>
        <fullName evidence="1">Uncharacterized protein</fullName>
    </submittedName>
</protein>
<evidence type="ECO:0000313" key="2">
    <source>
        <dbReference type="Proteomes" id="UP000265520"/>
    </source>
</evidence>
<feature type="non-terminal residue" evidence="1">
    <location>
        <position position="78"/>
    </location>
</feature>
<sequence>MMLCPLPHPLQLDPSTTTTSIAETEEEIPIAETEDGTPEKAAAMATAGPVAGLAAVGHTITVEVVVDRILHGSNTMRG</sequence>
<dbReference type="Proteomes" id="UP000265520">
    <property type="component" value="Unassembled WGS sequence"/>
</dbReference>
<accession>A0A392RC93</accession>
<keyword evidence="2" id="KW-1185">Reference proteome</keyword>
<dbReference type="AlphaFoldDB" id="A0A392RC93"/>
<organism evidence="1 2">
    <name type="scientific">Trifolium medium</name>
    <dbReference type="NCBI Taxonomy" id="97028"/>
    <lineage>
        <taxon>Eukaryota</taxon>
        <taxon>Viridiplantae</taxon>
        <taxon>Streptophyta</taxon>
        <taxon>Embryophyta</taxon>
        <taxon>Tracheophyta</taxon>
        <taxon>Spermatophyta</taxon>
        <taxon>Magnoliopsida</taxon>
        <taxon>eudicotyledons</taxon>
        <taxon>Gunneridae</taxon>
        <taxon>Pentapetalae</taxon>
        <taxon>rosids</taxon>
        <taxon>fabids</taxon>
        <taxon>Fabales</taxon>
        <taxon>Fabaceae</taxon>
        <taxon>Papilionoideae</taxon>
        <taxon>50 kb inversion clade</taxon>
        <taxon>NPAAA clade</taxon>
        <taxon>Hologalegina</taxon>
        <taxon>IRL clade</taxon>
        <taxon>Trifolieae</taxon>
        <taxon>Trifolium</taxon>
    </lineage>
</organism>